<sequence length="148" mass="16219">MSSMDFPLSPVRVPATHATRFVTTATEQLLGRIRLILRPVSSEHPSGIRKLISPTRATLGHWADAEDDDDFGVEDGDLQNSVAISIMRTEAISRRIEVVYDDILLVDEALQAAVGDFTEVGKHHRGQLAGRGNSHGVHQAIVGWYPVL</sequence>
<gene>
    <name evidence="1" type="ORF">NE237_004711</name>
</gene>
<dbReference type="AlphaFoldDB" id="A0A9Q0KJD8"/>
<evidence type="ECO:0000313" key="2">
    <source>
        <dbReference type="Proteomes" id="UP001141806"/>
    </source>
</evidence>
<proteinExistence type="predicted"/>
<reference evidence="1" key="1">
    <citation type="journal article" date="2023" name="Plant J.">
        <title>The genome of the king protea, Protea cynaroides.</title>
        <authorList>
            <person name="Chang J."/>
            <person name="Duong T.A."/>
            <person name="Schoeman C."/>
            <person name="Ma X."/>
            <person name="Roodt D."/>
            <person name="Barker N."/>
            <person name="Li Z."/>
            <person name="Van de Peer Y."/>
            <person name="Mizrachi E."/>
        </authorList>
    </citation>
    <scope>NUCLEOTIDE SEQUENCE</scope>
    <source>
        <tissue evidence="1">Young leaves</tissue>
    </source>
</reference>
<keyword evidence="2" id="KW-1185">Reference proteome</keyword>
<comment type="caution">
    <text evidence="1">The sequence shown here is derived from an EMBL/GenBank/DDBJ whole genome shotgun (WGS) entry which is preliminary data.</text>
</comment>
<dbReference type="Proteomes" id="UP001141806">
    <property type="component" value="Unassembled WGS sequence"/>
</dbReference>
<protein>
    <submittedName>
        <fullName evidence="1">Uncharacterized protein</fullName>
    </submittedName>
</protein>
<organism evidence="1 2">
    <name type="scientific">Protea cynaroides</name>
    <dbReference type="NCBI Taxonomy" id="273540"/>
    <lineage>
        <taxon>Eukaryota</taxon>
        <taxon>Viridiplantae</taxon>
        <taxon>Streptophyta</taxon>
        <taxon>Embryophyta</taxon>
        <taxon>Tracheophyta</taxon>
        <taxon>Spermatophyta</taxon>
        <taxon>Magnoliopsida</taxon>
        <taxon>Proteales</taxon>
        <taxon>Proteaceae</taxon>
        <taxon>Protea</taxon>
    </lineage>
</organism>
<name>A0A9Q0KJD8_9MAGN</name>
<accession>A0A9Q0KJD8</accession>
<dbReference type="EMBL" id="JAMYWD010000005">
    <property type="protein sequence ID" value="KAJ4971612.1"/>
    <property type="molecule type" value="Genomic_DNA"/>
</dbReference>
<evidence type="ECO:0000313" key="1">
    <source>
        <dbReference type="EMBL" id="KAJ4971612.1"/>
    </source>
</evidence>